<name>A0A3D8QN04_9EURO</name>
<evidence type="ECO:0000313" key="3">
    <source>
        <dbReference type="EMBL" id="RDW63177.1"/>
    </source>
</evidence>
<dbReference type="OrthoDB" id="5985073at2759"/>
<feature type="chain" id="PRO_5017695827" evidence="2">
    <location>
        <begin position="16"/>
        <end position="313"/>
    </location>
</feature>
<keyword evidence="2" id="KW-0732">Signal</keyword>
<evidence type="ECO:0000256" key="1">
    <source>
        <dbReference type="SAM" id="MobiDB-lite"/>
    </source>
</evidence>
<dbReference type="GeneID" id="38120658"/>
<sequence length="313" mass="33776">MLLLSSLLLLSLTNAFSLDTNSEYWSYTTGALANTTSQACKKAYSAEIACDEYLVALVSAGETRAFLPYMEFSNFTDTCTKTCHDSLTSYIHNVEGKCSEDTDAALKGVGKWGEMEFKNIPVVTVGRIFEYMLMRSCAEDENGENCYITQSSVIPITFDCSWSCAIAYRYNQHEYPYSEWAFGNEYAADVYYGKNGRSTVTDKYRNILTQHAVLQGQMDTAWNTASECLAGNGTFKTGIKGVEIGADADAAVKAASTAESSADNTSESSDASGASSNGTSSTSTGPEDGAAANVRVVGWVTLLDFVLSLAFLV</sequence>
<evidence type="ECO:0000313" key="4">
    <source>
        <dbReference type="Proteomes" id="UP000256690"/>
    </source>
</evidence>
<protein>
    <submittedName>
        <fullName evidence="3">Uncharacterized protein</fullName>
    </submittedName>
</protein>
<evidence type="ECO:0000256" key="2">
    <source>
        <dbReference type="SAM" id="SignalP"/>
    </source>
</evidence>
<accession>A0A3D8QN04</accession>
<feature type="compositionally biased region" description="Low complexity" evidence="1">
    <location>
        <begin position="258"/>
        <end position="284"/>
    </location>
</feature>
<comment type="caution">
    <text evidence="3">The sequence shown here is derived from an EMBL/GenBank/DDBJ whole genome shotgun (WGS) entry which is preliminary data.</text>
</comment>
<dbReference type="RefSeq" id="XP_026599366.1">
    <property type="nucleotide sequence ID" value="XM_026752304.1"/>
</dbReference>
<dbReference type="AlphaFoldDB" id="A0A3D8QN04"/>
<dbReference type="Proteomes" id="UP000256690">
    <property type="component" value="Unassembled WGS sequence"/>
</dbReference>
<feature type="region of interest" description="Disordered" evidence="1">
    <location>
        <begin position="258"/>
        <end position="288"/>
    </location>
</feature>
<organism evidence="3 4">
    <name type="scientific">Aspergillus mulundensis</name>
    <dbReference type="NCBI Taxonomy" id="1810919"/>
    <lineage>
        <taxon>Eukaryota</taxon>
        <taxon>Fungi</taxon>
        <taxon>Dikarya</taxon>
        <taxon>Ascomycota</taxon>
        <taxon>Pezizomycotina</taxon>
        <taxon>Eurotiomycetes</taxon>
        <taxon>Eurotiomycetidae</taxon>
        <taxon>Eurotiales</taxon>
        <taxon>Aspergillaceae</taxon>
        <taxon>Aspergillus</taxon>
        <taxon>Aspergillus subgen. Nidulantes</taxon>
    </lineage>
</organism>
<proteinExistence type="predicted"/>
<keyword evidence="4" id="KW-1185">Reference proteome</keyword>
<dbReference type="EMBL" id="PVWQ01000015">
    <property type="protein sequence ID" value="RDW63177.1"/>
    <property type="molecule type" value="Genomic_DNA"/>
</dbReference>
<reference evidence="3 4" key="1">
    <citation type="journal article" date="2018" name="IMA Fungus">
        <title>IMA Genome-F 9: Draft genome sequence of Annulohypoxylon stygium, Aspergillus mulundensis, Berkeleyomyces basicola (syn. Thielaviopsis basicola), Ceratocystis smalleyi, two Cercospora beticola strains, Coleophoma cylindrospora, Fusarium fracticaudum, Phialophora cf. hyalina, and Morchella septimelata.</title>
        <authorList>
            <person name="Wingfield B.D."/>
            <person name="Bills G.F."/>
            <person name="Dong Y."/>
            <person name="Huang W."/>
            <person name="Nel W.J."/>
            <person name="Swalarsk-Parry B.S."/>
            <person name="Vaghefi N."/>
            <person name="Wilken P.M."/>
            <person name="An Z."/>
            <person name="de Beer Z.W."/>
            <person name="De Vos L."/>
            <person name="Chen L."/>
            <person name="Duong T.A."/>
            <person name="Gao Y."/>
            <person name="Hammerbacher A."/>
            <person name="Kikkert J.R."/>
            <person name="Li Y."/>
            <person name="Li H."/>
            <person name="Li K."/>
            <person name="Li Q."/>
            <person name="Liu X."/>
            <person name="Ma X."/>
            <person name="Naidoo K."/>
            <person name="Pethybridge S.J."/>
            <person name="Sun J."/>
            <person name="Steenkamp E.T."/>
            <person name="van der Nest M.A."/>
            <person name="van Wyk S."/>
            <person name="Wingfield M.J."/>
            <person name="Xiong C."/>
            <person name="Yue Q."/>
            <person name="Zhang X."/>
        </authorList>
    </citation>
    <scope>NUCLEOTIDE SEQUENCE [LARGE SCALE GENOMIC DNA]</scope>
    <source>
        <strain evidence="3 4">DSM 5745</strain>
    </source>
</reference>
<gene>
    <name evidence="3" type="ORF">DSM5745_10288</name>
</gene>
<feature type="signal peptide" evidence="2">
    <location>
        <begin position="1"/>
        <end position="15"/>
    </location>
</feature>
<dbReference type="STRING" id="1810919.A0A3D8QN04"/>